<evidence type="ECO:0000256" key="1">
    <source>
        <dbReference type="SAM" id="MobiDB-lite"/>
    </source>
</evidence>
<proteinExistence type="predicted"/>
<accession>A0AAV8V6U5</accession>
<dbReference type="EMBL" id="JANEYG010000445">
    <property type="protein sequence ID" value="KAJ8909686.1"/>
    <property type="molecule type" value="Genomic_DNA"/>
</dbReference>
<organism evidence="2 3">
    <name type="scientific">Exocentrus adspersus</name>
    <dbReference type="NCBI Taxonomy" id="1586481"/>
    <lineage>
        <taxon>Eukaryota</taxon>
        <taxon>Metazoa</taxon>
        <taxon>Ecdysozoa</taxon>
        <taxon>Arthropoda</taxon>
        <taxon>Hexapoda</taxon>
        <taxon>Insecta</taxon>
        <taxon>Pterygota</taxon>
        <taxon>Neoptera</taxon>
        <taxon>Endopterygota</taxon>
        <taxon>Coleoptera</taxon>
        <taxon>Polyphaga</taxon>
        <taxon>Cucujiformia</taxon>
        <taxon>Chrysomeloidea</taxon>
        <taxon>Cerambycidae</taxon>
        <taxon>Lamiinae</taxon>
        <taxon>Acanthocinini</taxon>
        <taxon>Exocentrus</taxon>
    </lineage>
</organism>
<evidence type="ECO:0000313" key="2">
    <source>
        <dbReference type="EMBL" id="KAJ8909686.1"/>
    </source>
</evidence>
<protein>
    <submittedName>
        <fullName evidence="2">Uncharacterized protein</fullName>
    </submittedName>
</protein>
<sequence>MGLNFSKGCDVKRLHSLSPAVEAIKKRKVQQPFLEIETASSETGTSKINTGEKPTLSTDLLINRSKISDTNLQDEKLAIPEPAISTSLSVNQSKIGDTDPKPNPQVLTLPNSNILYSEPMKIKLKPSQFVPMPELSAHMQNFDGTVGAIGHVSTPATSFHISMSAMSPCSEDTQQLIQATFSKPETLGLLNKNATTEATFNVSRKDTEVLKVKEKPPTEQRQLSTDVVETFKNLADFAKSICWYELKVLQQKLTQQNLLSVLGTKFDIFALLDYISMSVEEIINFHIEYNSLAKKYAESHHFRMNPDFSVTFEIINLKLIICWIITVKLSLANMFSVSNGDVTAVAKVGMRVNKEHIKTIVENTPKGPQFFRNFIEAVDAYVETRLTENMRTKIPGYVVYRQDKNRPGGGVVVAIKRGIDHYMLQVPQLDTIEAVAVEIRTSRYADIATTLQGIVHTKRNKAEAFTDRLELQCRENQIDDEDEEHTALVERRARRIGQTPDDEEIRPTSPEEVKRILEYLNPRK</sequence>
<dbReference type="AlphaFoldDB" id="A0AAV8V6U5"/>
<dbReference type="Proteomes" id="UP001159042">
    <property type="component" value="Unassembled WGS sequence"/>
</dbReference>
<reference evidence="2 3" key="1">
    <citation type="journal article" date="2023" name="Insect Mol. Biol.">
        <title>Genome sequencing provides insights into the evolution of gene families encoding plant cell wall-degrading enzymes in longhorned beetles.</title>
        <authorList>
            <person name="Shin N.R."/>
            <person name="Okamura Y."/>
            <person name="Kirsch R."/>
            <person name="Pauchet Y."/>
        </authorList>
    </citation>
    <scope>NUCLEOTIDE SEQUENCE [LARGE SCALE GENOMIC DNA]</scope>
    <source>
        <strain evidence="2">EAD_L_NR</strain>
    </source>
</reference>
<feature type="non-terminal residue" evidence="2">
    <location>
        <position position="524"/>
    </location>
</feature>
<feature type="region of interest" description="Disordered" evidence="1">
    <location>
        <begin position="490"/>
        <end position="524"/>
    </location>
</feature>
<evidence type="ECO:0000313" key="3">
    <source>
        <dbReference type="Proteomes" id="UP001159042"/>
    </source>
</evidence>
<gene>
    <name evidence="2" type="ORF">NQ315_013546</name>
</gene>
<name>A0AAV8V6U5_9CUCU</name>
<feature type="region of interest" description="Disordered" evidence="1">
    <location>
        <begin position="89"/>
        <end position="110"/>
    </location>
</feature>
<comment type="caution">
    <text evidence="2">The sequence shown here is derived from an EMBL/GenBank/DDBJ whole genome shotgun (WGS) entry which is preliminary data.</text>
</comment>
<keyword evidence="3" id="KW-1185">Reference proteome</keyword>
<feature type="compositionally biased region" description="Basic and acidic residues" evidence="1">
    <location>
        <begin position="505"/>
        <end position="517"/>
    </location>
</feature>